<keyword evidence="2" id="KW-1185">Reference proteome</keyword>
<evidence type="ECO:0000313" key="1">
    <source>
        <dbReference type="EMBL" id="GMN36328.1"/>
    </source>
</evidence>
<sequence length="12" mass="1489">EQYCRINSPEHI</sequence>
<proteinExistence type="predicted"/>
<reference evidence="1" key="1">
    <citation type="submission" date="2023-07" db="EMBL/GenBank/DDBJ databases">
        <title>draft genome sequence of fig (Ficus carica).</title>
        <authorList>
            <person name="Takahashi T."/>
            <person name="Nishimura K."/>
        </authorList>
    </citation>
    <scope>NUCLEOTIDE SEQUENCE</scope>
</reference>
<organism evidence="1 2">
    <name type="scientific">Ficus carica</name>
    <name type="common">Common fig</name>
    <dbReference type="NCBI Taxonomy" id="3494"/>
    <lineage>
        <taxon>Eukaryota</taxon>
        <taxon>Viridiplantae</taxon>
        <taxon>Streptophyta</taxon>
        <taxon>Embryophyta</taxon>
        <taxon>Tracheophyta</taxon>
        <taxon>Spermatophyta</taxon>
        <taxon>Magnoliopsida</taxon>
        <taxon>eudicotyledons</taxon>
        <taxon>Gunneridae</taxon>
        <taxon>Pentapetalae</taxon>
        <taxon>rosids</taxon>
        <taxon>fabids</taxon>
        <taxon>Rosales</taxon>
        <taxon>Moraceae</taxon>
        <taxon>Ficeae</taxon>
        <taxon>Ficus</taxon>
    </lineage>
</organism>
<gene>
    <name evidence="1" type="ORF">TIFTF001_005942</name>
</gene>
<name>A0AA87ZZE0_FICCA</name>
<comment type="caution">
    <text evidence="1">The sequence shown here is derived from an EMBL/GenBank/DDBJ whole genome shotgun (WGS) entry which is preliminary data.</text>
</comment>
<accession>A0AA87ZZE0</accession>
<dbReference type="Proteomes" id="UP001187192">
    <property type="component" value="Unassembled WGS sequence"/>
</dbReference>
<dbReference type="EMBL" id="BTGU01000006">
    <property type="protein sequence ID" value="GMN36328.1"/>
    <property type="molecule type" value="Genomic_DNA"/>
</dbReference>
<feature type="non-terminal residue" evidence="1">
    <location>
        <position position="1"/>
    </location>
</feature>
<protein>
    <submittedName>
        <fullName evidence="1">Uncharacterized protein</fullName>
    </submittedName>
</protein>
<evidence type="ECO:0000313" key="2">
    <source>
        <dbReference type="Proteomes" id="UP001187192"/>
    </source>
</evidence>